<keyword evidence="2 5" id="KW-0413">Isomerase</keyword>
<dbReference type="EMBL" id="JAGQDG010000002">
    <property type="protein sequence ID" value="MBQ0934923.1"/>
    <property type="molecule type" value="Genomic_DNA"/>
</dbReference>
<evidence type="ECO:0000313" key="9">
    <source>
        <dbReference type="Proteomes" id="UP000672097"/>
    </source>
</evidence>
<evidence type="ECO:0000256" key="4">
    <source>
        <dbReference type="PROSITE-ProRule" id="PRU00182"/>
    </source>
</evidence>
<dbReference type="PANTHER" id="PTHR21600">
    <property type="entry name" value="MITOCHONDRIAL RNA PSEUDOURIDINE SYNTHASE"/>
    <property type="match status" value="1"/>
</dbReference>
<evidence type="ECO:0000256" key="3">
    <source>
        <dbReference type="ARBA" id="ARBA00036882"/>
    </source>
</evidence>
<dbReference type="InterPro" id="IPR050188">
    <property type="entry name" value="RluA_PseudoU_synthase"/>
</dbReference>
<dbReference type="PROSITE" id="PS01129">
    <property type="entry name" value="PSI_RLU"/>
    <property type="match status" value="1"/>
</dbReference>
<keyword evidence="4" id="KW-0694">RNA-binding</keyword>
<dbReference type="Pfam" id="PF00849">
    <property type="entry name" value="PseudoU_synth_2"/>
    <property type="match status" value="1"/>
</dbReference>
<dbReference type="InterPro" id="IPR006224">
    <property type="entry name" value="PsdUridine_synth_RluA-like_CS"/>
</dbReference>
<proteinExistence type="inferred from homology"/>
<evidence type="ECO:0000256" key="2">
    <source>
        <dbReference type="ARBA" id="ARBA00023235"/>
    </source>
</evidence>
<dbReference type="Pfam" id="PF01479">
    <property type="entry name" value="S4"/>
    <property type="match status" value="1"/>
</dbReference>
<evidence type="ECO:0000256" key="6">
    <source>
        <dbReference type="SAM" id="MobiDB-lite"/>
    </source>
</evidence>
<dbReference type="InterPro" id="IPR006145">
    <property type="entry name" value="PsdUridine_synth_RsuA/RluA"/>
</dbReference>
<dbReference type="InterPro" id="IPR036986">
    <property type="entry name" value="S4_RNA-bd_sf"/>
</dbReference>
<dbReference type="SUPFAM" id="SSF55174">
    <property type="entry name" value="Alpha-L RNA-binding motif"/>
    <property type="match status" value="1"/>
</dbReference>
<gene>
    <name evidence="8" type="ORF">KAK11_06250</name>
</gene>
<feature type="domain" description="RNA-binding S4" evidence="7">
    <location>
        <begin position="36"/>
        <end position="98"/>
    </location>
</feature>
<comment type="function">
    <text evidence="5">Responsible for synthesis of pseudouridine from uracil.</text>
</comment>
<dbReference type="InterPro" id="IPR006225">
    <property type="entry name" value="PsdUridine_synth_RluC/D"/>
</dbReference>
<feature type="region of interest" description="Disordered" evidence="6">
    <location>
        <begin position="1"/>
        <end position="21"/>
    </location>
</feature>
<protein>
    <recommendedName>
        <fullName evidence="5">Pseudouridine synthase</fullName>
        <ecNumber evidence="5">5.4.99.-</ecNumber>
    </recommendedName>
</protein>
<name>A0ABS5DUV6_9BURK</name>
<dbReference type="Proteomes" id="UP000672097">
    <property type="component" value="Unassembled WGS sequence"/>
</dbReference>
<evidence type="ECO:0000256" key="5">
    <source>
        <dbReference type="RuleBase" id="RU362028"/>
    </source>
</evidence>
<comment type="catalytic activity">
    <reaction evidence="3">
        <text>uridine(1911/1915/1917) in 23S rRNA = pseudouridine(1911/1915/1917) in 23S rRNA</text>
        <dbReference type="Rhea" id="RHEA:42524"/>
        <dbReference type="Rhea" id="RHEA-COMP:10097"/>
        <dbReference type="Rhea" id="RHEA-COMP:10098"/>
        <dbReference type="ChEBI" id="CHEBI:65314"/>
        <dbReference type="ChEBI" id="CHEBI:65315"/>
        <dbReference type="EC" id="5.4.99.23"/>
    </reaction>
</comment>
<dbReference type="SUPFAM" id="SSF55120">
    <property type="entry name" value="Pseudouridine synthase"/>
    <property type="match status" value="1"/>
</dbReference>
<dbReference type="InterPro" id="IPR002942">
    <property type="entry name" value="S4_RNA-bd"/>
</dbReference>
<comment type="similarity">
    <text evidence="1 5">Belongs to the pseudouridine synthase RluA family.</text>
</comment>
<evidence type="ECO:0000259" key="7">
    <source>
        <dbReference type="SMART" id="SM00363"/>
    </source>
</evidence>
<dbReference type="PANTHER" id="PTHR21600:SF44">
    <property type="entry name" value="RIBOSOMAL LARGE SUBUNIT PSEUDOURIDINE SYNTHASE D"/>
    <property type="match status" value="1"/>
</dbReference>
<dbReference type="InterPro" id="IPR020103">
    <property type="entry name" value="PsdUridine_synth_cat_dom_sf"/>
</dbReference>
<dbReference type="Gene3D" id="3.30.2350.10">
    <property type="entry name" value="Pseudouridine synthase"/>
    <property type="match status" value="1"/>
</dbReference>
<dbReference type="CDD" id="cd02869">
    <property type="entry name" value="PseudoU_synth_RluA_like"/>
    <property type="match status" value="1"/>
</dbReference>
<reference evidence="8 9" key="1">
    <citation type="submission" date="2021-04" db="EMBL/GenBank/DDBJ databases">
        <title>The genome sequence of type strain Ideonella paludis KCTC 32238.</title>
        <authorList>
            <person name="Liu Y."/>
        </authorList>
    </citation>
    <scope>NUCLEOTIDE SEQUENCE [LARGE SCALE GENOMIC DNA]</scope>
    <source>
        <strain evidence="8 9">KCTC 32238</strain>
    </source>
</reference>
<keyword evidence="9" id="KW-1185">Reference proteome</keyword>
<accession>A0ABS5DUV6</accession>
<sequence>MGAPPGLVSSFTPDDTEGLDAPERRILSVGLEEHGLRLDKLLTQLAPEFSRSHLQHLIQAGHVQVNEVVQQQTSRKLKAGQRVQVDLVQPAESQAFTPQAMDLNVVYEDEHLLVVNKPAGLVVHPAAGNWSGTLLNGLLARDPGAARLPRAGIVHRLDKDTSGLMVVARSLEAMTALVRALAARDVHRQYMALVQGDVGAQPFTVEAPIGRDPQVRVRMAVVPSGKEARTDVRPLAYRDGVSAIWCKLHTGRTHQIRVHLQHRGHPLVADAVYGGLPALGMRRQALHAAELAFVHPLSAESLSFTTPAPQDLAQAWASVVPD</sequence>
<evidence type="ECO:0000256" key="1">
    <source>
        <dbReference type="ARBA" id="ARBA00010876"/>
    </source>
</evidence>
<dbReference type="RefSeq" id="WP_210807338.1">
    <property type="nucleotide sequence ID" value="NZ_JAGQDG010000002.1"/>
</dbReference>
<dbReference type="Gene3D" id="3.10.290.10">
    <property type="entry name" value="RNA-binding S4 domain"/>
    <property type="match status" value="1"/>
</dbReference>
<dbReference type="SMART" id="SM00363">
    <property type="entry name" value="S4"/>
    <property type="match status" value="1"/>
</dbReference>
<comment type="caution">
    <text evidence="8">The sequence shown here is derived from an EMBL/GenBank/DDBJ whole genome shotgun (WGS) entry which is preliminary data.</text>
</comment>
<dbReference type="EC" id="5.4.99.-" evidence="5"/>
<dbReference type="PROSITE" id="PS50889">
    <property type="entry name" value="S4"/>
    <property type="match status" value="1"/>
</dbReference>
<evidence type="ECO:0000313" key="8">
    <source>
        <dbReference type="EMBL" id="MBQ0934923.1"/>
    </source>
</evidence>
<comment type="catalytic activity">
    <reaction evidence="5">
        <text>a uridine in RNA = a pseudouridine in RNA</text>
        <dbReference type="Rhea" id="RHEA:48348"/>
        <dbReference type="Rhea" id="RHEA-COMP:12068"/>
        <dbReference type="Rhea" id="RHEA-COMP:12069"/>
        <dbReference type="ChEBI" id="CHEBI:65314"/>
        <dbReference type="ChEBI" id="CHEBI:65315"/>
    </reaction>
</comment>
<organism evidence="8 9">
    <name type="scientific">Ideonella paludis</name>
    <dbReference type="NCBI Taxonomy" id="1233411"/>
    <lineage>
        <taxon>Bacteria</taxon>
        <taxon>Pseudomonadati</taxon>
        <taxon>Pseudomonadota</taxon>
        <taxon>Betaproteobacteria</taxon>
        <taxon>Burkholderiales</taxon>
        <taxon>Sphaerotilaceae</taxon>
        <taxon>Ideonella</taxon>
    </lineage>
</organism>
<dbReference type="CDD" id="cd00165">
    <property type="entry name" value="S4"/>
    <property type="match status" value="1"/>
</dbReference>
<dbReference type="NCBIfam" id="TIGR00005">
    <property type="entry name" value="rluA_subfam"/>
    <property type="match status" value="1"/>
</dbReference>